<evidence type="ECO:0000259" key="1">
    <source>
        <dbReference type="Pfam" id="PF12682"/>
    </source>
</evidence>
<proteinExistence type="predicted"/>
<dbReference type="Proteomes" id="UP000377798">
    <property type="component" value="Unassembled WGS sequence"/>
</dbReference>
<organism evidence="2 3">
    <name type="scientific">Urinicoccus massiliensis</name>
    <dbReference type="NCBI Taxonomy" id="1723382"/>
    <lineage>
        <taxon>Bacteria</taxon>
        <taxon>Bacillati</taxon>
        <taxon>Bacillota</taxon>
        <taxon>Tissierellia</taxon>
        <taxon>Tissierellales</taxon>
        <taxon>Peptoniphilaceae</taxon>
        <taxon>Urinicoccus</taxon>
    </lineage>
</organism>
<comment type="caution">
    <text evidence="2">The sequence shown here is derived from an EMBL/GenBank/DDBJ whole genome shotgun (WGS) entry which is preliminary data.</text>
</comment>
<evidence type="ECO:0000313" key="3">
    <source>
        <dbReference type="Proteomes" id="UP000377798"/>
    </source>
</evidence>
<dbReference type="GO" id="GO:0016651">
    <property type="term" value="F:oxidoreductase activity, acting on NAD(P)H"/>
    <property type="evidence" value="ECO:0007669"/>
    <property type="project" value="UniProtKB-ARBA"/>
</dbReference>
<dbReference type="SUPFAM" id="SSF52218">
    <property type="entry name" value="Flavoproteins"/>
    <property type="match status" value="1"/>
</dbReference>
<dbReference type="Pfam" id="PF12682">
    <property type="entry name" value="Flavodoxin_4"/>
    <property type="match status" value="1"/>
</dbReference>
<protein>
    <submittedName>
        <fullName evidence="2">Flavodoxin</fullName>
    </submittedName>
</protein>
<dbReference type="EMBL" id="CAACYI010000001">
    <property type="protein sequence ID" value="VFB15577.1"/>
    <property type="molecule type" value="Genomic_DNA"/>
</dbReference>
<keyword evidence="3" id="KW-1185">Reference proteome</keyword>
<dbReference type="GO" id="GO:0010181">
    <property type="term" value="F:FMN binding"/>
    <property type="evidence" value="ECO:0007669"/>
    <property type="project" value="InterPro"/>
</dbReference>
<dbReference type="InterPro" id="IPR029039">
    <property type="entry name" value="Flavoprotein-like_sf"/>
</dbReference>
<dbReference type="PANTHER" id="PTHR39201">
    <property type="entry name" value="EXPORTED PROTEIN-RELATED"/>
    <property type="match status" value="1"/>
</dbReference>
<name>A0A8H2M5K5_9FIRM</name>
<sequence length="156" mass="17197">MKEILLAYFSRSGVTKKLSEDLAKVLDAEIYQVRPLKAYPLEEDECIQVAEREKAEEARPGLAGPLPEVRGLKKLVLGLPNWNDTCPRCLLSFLEALDLSGVEVYPFVTSEGSGPDGVNEDLQEQVKRTAKLHKAANGDQMSVEDLAAWVRGGKLD</sequence>
<dbReference type="InterPro" id="IPR008254">
    <property type="entry name" value="Flavodoxin/NO_synth"/>
</dbReference>
<dbReference type="Gene3D" id="3.40.50.360">
    <property type="match status" value="1"/>
</dbReference>
<dbReference type="AlphaFoldDB" id="A0A8H2M5K5"/>
<evidence type="ECO:0000313" key="2">
    <source>
        <dbReference type="EMBL" id="VFB15577.1"/>
    </source>
</evidence>
<reference evidence="2 3" key="1">
    <citation type="submission" date="2019-02" db="EMBL/GenBank/DDBJ databases">
        <authorList>
            <consortium name="Pathogen Informatics"/>
        </authorList>
    </citation>
    <scope>NUCLEOTIDE SEQUENCE [LARGE SCALE GENOMIC DNA]</scope>
    <source>
        <strain evidence="2 3">3012STDY7089603</strain>
    </source>
</reference>
<gene>
    <name evidence="2" type="ORF">NCTC13150_00075</name>
</gene>
<dbReference type="RefSeq" id="WP_072470218.1">
    <property type="nucleotide sequence ID" value="NZ_CAACYI010000001.1"/>
</dbReference>
<feature type="domain" description="Flavodoxin-like" evidence="1">
    <location>
        <begin position="4"/>
        <end position="150"/>
    </location>
</feature>
<accession>A0A8H2M5K5</accession>
<dbReference type="PANTHER" id="PTHR39201:SF1">
    <property type="entry name" value="FLAVODOXIN-LIKE DOMAIN-CONTAINING PROTEIN"/>
    <property type="match status" value="1"/>
</dbReference>